<accession>A0AAV7J544</accession>
<feature type="region of interest" description="Disordered" evidence="1">
    <location>
        <begin position="64"/>
        <end position="133"/>
    </location>
</feature>
<sequence length="133" mass="14909">MKECAGALSRAKRLYLPYSQSESETESEEEEKERVLRCNYLQQTKKEFKKNPLMSGYEGETALSAEASTLENRRETPGKISQAGVSPGCQNTALNSTDENSENRPGCRNVKDRMKESRGAEDARGDHDRWSTG</sequence>
<evidence type="ECO:0000313" key="3">
    <source>
        <dbReference type="Proteomes" id="UP000826195"/>
    </source>
</evidence>
<gene>
    <name evidence="2" type="ORF">KQX54_008351</name>
</gene>
<dbReference type="EMBL" id="JAHXZJ010000001">
    <property type="protein sequence ID" value="KAH0567314.1"/>
    <property type="molecule type" value="Genomic_DNA"/>
</dbReference>
<dbReference type="Proteomes" id="UP000826195">
    <property type="component" value="Unassembled WGS sequence"/>
</dbReference>
<name>A0AAV7J544_COTGL</name>
<evidence type="ECO:0000313" key="2">
    <source>
        <dbReference type="EMBL" id="KAH0567314.1"/>
    </source>
</evidence>
<keyword evidence="3" id="KW-1185">Reference proteome</keyword>
<dbReference type="AlphaFoldDB" id="A0AAV7J544"/>
<feature type="compositionally biased region" description="Basic and acidic residues" evidence="1">
    <location>
        <begin position="109"/>
        <end position="133"/>
    </location>
</feature>
<evidence type="ECO:0000256" key="1">
    <source>
        <dbReference type="SAM" id="MobiDB-lite"/>
    </source>
</evidence>
<protein>
    <submittedName>
        <fullName evidence="2">Uncharacterized protein</fullName>
    </submittedName>
</protein>
<comment type="caution">
    <text evidence="2">The sequence shown here is derived from an EMBL/GenBank/DDBJ whole genome shotgun (WGS) entry which is preliminary data.</text>
</comment>
<reference evidence="2 3" key="1">
    <citation type="journal article" date="2021" name="J. Hered.">
        <title>A chromosome-level genome assembly of the parasitoid wasp, Cotesia glomerata (Hymenoptera: Braconidae).</title>
        <authorList>
            <person name="Pinto B.J."/>
            <person name="Weis J.J."/>
            <person name="Gamble T."/>
            <person name="Ode P.J."/>
            <person name="Paul R."/>
            <person name="Zaspel J.M."/>
        </authorList>
    </citation>
    <scope>NUCLEOTIDE SEQUENCE [LARGE SCALE GENOMIC DNA]</scope>
    <source>
        <strain evidence="2">CgM1</strain>
    </source>
</reference>
<proteinExistence type="predicted"/>
<organism evidence="2 3">
    <name type="scientific">Cotesia glomerata</name>
    <name type="common">Lepidopteran parasitic wasp</name>
    <name type="synonym">Apanteles glomeratus</name>
    <dbReference type="NCBI Taxonomy" id="32391"/>
    <lineage>
        <taxon>Eukaryota</taxon>
        <taxon>Metazoa</taxon>
        <taxon>Ecdysozoa</taxon>
        <taxon>Arthropoda</taxon>
        <taxon>Hexapoda</taxon>
        <taxon>Insecta</taxon>
        <taxon>Pterygota</taxon>
        <taxon>Neoptera</taxon>
        <taxon>Endopterygota</taxon>
        <taxon>Hymenoptera</taxon>
        <taxon>Apocrita</taxon>
        <taxon>Ichneumonoidea</taxon>
        <taxon>Braconidae</taxon>
        <taxon>Microgastrinae</taxon>
        <taxon>Cotesia</taxon>
    </lineage>
</organism>
<feature type="compositionally biased region" description="Polar residues" evidence="1">
    <location>
        <begin position="88"/>
        <end position="98"/>
    </location>
</feature>